<evidence type="ECO:0000256" key="4">
    <source>
        <dbReference type="ARBA" id="ARBA00022475"/>
    </source>
</evidence>
<evidence type="ECO:0000256" key="9">
    <source>
        <dbReference type="ARBA" id="ARBA00023136"/>
    </source>
</evidence>
<gene>
    <name evidence="13" type="ORF">FE257_001072</name>
</gene>
<keyword evidence="4" id="KW-1003">Cell membrane</keyword>
<organism evidence="13 14">
    <name type="scientific">Aspergillus nanangensis</name>
    <dbReference type="NCBI Taxonomy" id="2582783"/>
    <lineage>
        <taxon>Eukaryota</taxon>
        <taxon>Fungi</taxon>
        <taxon>Dikarya</taxon>
        <taxon>Ascomycota</taxon>
        <taxon>Pezizomycotina</taxon>
        <taxon>Eurotiomycetes</taxon>
        <taxon>Eurotiomycetidae</taxon>
        <taxon>Eurotiales</taxon>
        <taxon>Aspergillaceae</taxon>
        <taxon>Aspergillus</taxon>
        <taxon>Aspergillus subgen. Circumdati</taxon>
    </lineage>
</organism>
<protein>
    <recommendedName>
        <fullName evidence="12">ABC transporter domain-containing protein</fullName>
    </recommendedName>
</protein>
<dbReference type="InterPro" id="IPR036640">
    <property type="entry name" value="ABC1_TM_sf"/>
</dbReference>
<comment type="similarity">
    <text evidence="2">Belongs to the ABC transporter superfamily. ABCC family. Conjugate transporter (TC 3.A.1.208) subfamily.</text>
</comment>
<evidence type="ECO:0000256" key="1">
    <source>
        <dbReference type="ARBA" id="ARBA00004651"/>
    </source>
</evidence>
<dbReference type="InterPro" id="IPR003593">
    <property type="entry name" value="AAA+_ATPase"/>
</dbReference>
<evidence type="ECO:0000256" key="3">
    <source>
        <dbReference type="ARBA" id="ARBA00022448"/>
    </source>
</evidence>
<proteinExistence type="inferred from homology"/>
<dbReference type="PANTHER" id="PTHR24223">
    <property type="entry name" value="ATP-BINDING CASSETTE SUB-FAMILY C"/>
    <property type="match status" value="1"/>
</dbReference>
<dbReference type="PANTHER" id="PTHR24223:SF404">
    <property type="entry name" value="ABC MULTIDRUG TRANSPORTER (EUROFUNG)-RELATED"/>
    <property type="match status" value="1"/>
</dbReference>
<dbReference type="SUPFAM" id="SSF63829">
    <property type="entry name" value="Calcium-dependent phosphotriesterase"/>
    <property type="match status" value="1"/>
</dbReference>
<dbReference type="GO" id="GO:0005886">
    <property type="term" value="C:plasma membrane"/>
    <property type="evidence" value="ECO:0007669"/>
    <property type="project" value="UniProtKB-SubCell"/>
</dbReference>
<dbReference type="FunFam" id="3.40.50.300:FF:002145">
    <property type="entry name" value="ABC transporter (MsbA subfamily)"/>
    <property type="match status" value="1"/>
</dbReference>
<dbReference type="SMART" id="SM00382">
    <property type="entry name" value="AAA"/>
    <property type="match status" value="1"/>
</dbReference>
<evidence type="ECO:0000256" key="7">
    <source>
        <dbReference type="ARBA" id="ARBA00022840"/>
    </source>
</evidence>
<keyword evidence="9" id="KW-0472">Membrane</keyword>
<dbReference type="Proteomes" id="UP001194746">
    <property type="component" value="Unassembled WGS sequence"/>
</dbReference>
<name>A0AAD4CTZ5_ASPNN</name>
<reference evidence="13" key="1">
    <citation type="journal article" date="2019" name="Beilstein J. Org. Chem.">
        <title>Nanangenines: drimane sesquiterpenoids as the dominant metabolite cohort of a novel Australian fungus, Aspergillus nanangensis.</title>
        <authorList>
            <person name="Lacey H.J."/>
            <person name="Gilchrist C.L.M."/>
            <person name="Crombie A."/>
            <person name="Kalaitzis J.A."/>
            <person name="Vuong D."/>
            <person name="Rutledge P.J."/>
            <person name="Turner P."/>
            <person name="Pitt J.I."/>
            <person name="Lacey E."/>
            <person name="Chooi Y.H."/>
            <person name="Piggott A.M."/>
        </authorList>
    </citation>
    <scope>NUCLEOTIDE SEQUENCE</scope>
    <source>
        <strain evidence="13">MST-FP2251</strain>
    </source>
</reference>
<keyword evidence="11" id="KW-0732">Signal</keyword>
<keyword evidence="6" id="KW-0547">Nucleotide-binding</keyword>
<accession>A0AAD4CTZ5</accession>
<reference evidence="13" key="2">
    <citation type="submission" date="2020-02" db="EMBL/GenBank/DDBJ databases">
        <authorList>
            <person name="Gilchrist C.L.M."/>
            <person name="Chooi Y.-H."/>
        </authorList>
    </citation>
    <scope>NUCLEOTIDE SEQUENCE</scope>
    <source>
        <strain evidence="13">MST-FP2251</strain>
    </source>
</reference>
<dbReference type="GO" id="GO:0005524">
    <property type="term" value="F:ATP binding"/>
    <property type="evidence" value="ECO:0007669"/>
    <property type="project" value="UniProtKB-KW"/>
</dbReference>
<dbReference type="AlphaFoldDB" id="A0AAD4CTZ5"/>
<dbReference type="EMBL" id="VCAU01000011">
    <property type="protein sequence ID" value="KAF9892670.1"/>
    <property type="molecule type" value="Genomic_DNA"/>
</dbReference>
<feature type="signal peptide" evidence="11">
    <location>
        <begin position="1"/>
        <end position="22"/>
    </location>
</feature>
<evidence type="ECO:0000313" key="13">
    <source>
        <dbReference type="EMBL" id="KAF9892670.1"/>
    </source>
</evidence>
<evidence type="ECO:0000256" key="10">
    <source>
        <dbReference type="ARBA" id="ARBA00023180"/>
    </source>
</evidence>
<dbReference type="InterPro" id="IPR050173">
    <property type="entry name" value="ABC_transporter_C-like"/>
</dbReference>
<feature type="domain" description="ABC transporter" evidence="12">
    <location>
        <begin position="629"/>
        <end position="859"/>
    </location>
</feature>
<dbReference type="GO" id="GO:0016887">
    <property type="term" value="F:ATP hydrolysis activity"/>
    <property type="evidence" value="ECO:0007669"/>
    <property type="project" value="InterPro"/>
</dbReference>
<evidence type="ECO:0000256" key="8">
    <source>
        <dbReference type="ARBA" id="ARBA00022989"/>
    </source>
</evidence>
<evidence type="ECO:0000259" key="12">
    <source>
        <dbReference type="PROSITE" id="PS50893"/>
    </source>
</evidence>
<dbReference type="InterPro" id="IPR011042">
    <property type="entry name" value="6-blade_b-propeller_TolB-like"/>
</dbReference>
<evidence type="ECO:0000313" key="14">
    <source>
        <dbReference type="Proteomes" id="UP001194746"/>
    </source>
</evidence>
<comment type="subcellular location">
    <subcellularLocation>
        <location evidence="1">Cell membrane</location>
        <topology evidence="1">Multi-pass membrane protein</topology>
    </subcellularLocation>
</comment>
<keyword evidence="5" id="KW-0812">Transmembrane</keyword>
<dbReference type="Gene3D" id="1.20.1560.10">
    <property type="entry name" value="ABC transporter type 1, transmembrane domain"/>
    <property type="match status" value="1"/>
</dbReference>
<evidence type="ECO:0000256" key="5">
    <source>
        <dbReference type="ARBA" id="ARBA00022692"/>
    </source>
</evidence>
<dbReference type="Gene3D" id="3.40.50.300">
    <property type="entry name" value="P-loop containing nucleotide triphosphate hydrolases"/>
    <property type="match status" value="1"/>
</dbReference>
<dbReference type="SUPFAM" id="SSF52540">
    <property type="entry name" value="P-loop containing nucleoside triphosphate hydrolases"/>
    <property type="match status" value="1"/>
</dbReference>
<keyword evidence="10" id="KW-0325">Glycoprotein</keyword>
<sequence>MKTITHAGLFFSLAILATTARAVSLPLPLRTAYQFSLPTYLNNLFIRPNGDIYVTTVWPNASIYSISAPNSDHPVMTLIHTFDDINATTAIVETRPNVLAFLGGSQSSLGVGINGTFGVWELDLRPTLDGKGGKPAIQELVRIPDGGLLAGIRALPDDPSIVLVSDSTVGVVWRVDTLTREYELGLQDSDMVGPVWGATQFGINAVQIRKGYLYWSNSYLASIYRMAITPDGYAAPGAKSEPVAAMRGIYLDNFCFSPDEDDDTIWAATNADNRLAAISPDGTVTYVAGEPDQMTLAGSVAPAFGTLPGDTKTLYIATSGGLVFPINGTVVEGGKLCVCCYDIFQLVHESGTAIYAHIESMTSELEETFHIITQLDAIKRQWQWTPYQTYRYVHVNELKSEIESKEPTKDEGNFCVNGWQRRGQSQTPLAPGQGSRFDRNSLARRIASPVAEGTVDPVETKRPLQVEILVGDDGVPRLVSGPGGALLDDVGILQGIEWQRLNLLLVHAVEQVVGHADQLQKPAYVLACIQQWLSLVLGLVTAGVAVLVIVLGTQLPSQVSPGTIGVSLNMVLGFSQSLKLVMRYWTQLETCIGSVARIRTFVHECPSELREVRGLALAPEWPSKGEIAIRNISVAYHGIRTSLALQDIRLSIRPGEKVAICGGSGSGKTTLLLALLQLVDVHSGCIQIDGRDLSGIPVADVASRISVVPQEPFLMPGSLRFTLDPTGETTDEDMEAALRAARLWDRLCPDGDLDACVAVSSLSMCESQILCLTRALLQRRSILLLDEALSNVDYQTEDLMQHLIDRHFASQTVVAVVHRLRTIRQFDRVVVLQQGRLVEDGSPEELLNRDSALSALYHASESEPR</sequence>
<keyword evidence="3" id="KW-0813">Transport</keyword>
<dbReference type="InterPro" id="IPR027417">
    <property type="entry name" value="P-loop_NTPase"/>
</dbReference>
<dbReference type="SUPFAM" id="SSF90123">
    <property type="entry name" value="ABC transporter transmembrane region"/>
    <property type="match status" value="1"/>
</dbReference>
<evidence type="ECO:0000256" key="2">
    <source>
        <dbReference type="ARBA" id="ARBA00009726"/>
    </source>
</evidence>
<evidence type="ECO:0000256" key="6">
    <source>
        <dbReference type="ARBA" id="ARBA00022741"/>
    </source>
</evidence>
<dbReference type="PROSITE" id="PS50893">
    <property type="entry name" value="ABC_TRANSPORTER_2"/>
    <property type="match status" value="1"/>
</dbReference>
<dbReference type="Pfam" id="PF00005">
    <property type="entry name" value="ABC_tran"/>
    <property type="match status" value="1"/>
</dbReference>
<evidence type="ECO:0000256" key="11">
    <source>
        <dbReference type="SAM" id="SignalP"/>
    </source>
</evidence>
<keyword evidence="14" id="KW-1185">Reference proteome</keyword>
<dbReference type="InterPro" id="IPR003439">
    <property type="entry name" value="ABC_transporter-like_ATP-bd"/>
</dbReference>
<keyword evidence="8" id="KW-1133">Transmembrane helix</keyword>
<comment type="caution">
    <text evidence="13">The sequence shown here is derived from an EMBL/GenBank/DDBJ whole genome shotgun (WGS) entry which is preliminary data.</text>
</comment>
<dbReference type="Gene3D" id="2.120.10.30">
    <property type="entry name" value="TolB, C-terminal domain"/>
    <property type="match status" value="1"/>
</dbReference>
<keyword evidence="7" id="KW-0067">ATP-binding</keyword>
<feature type="chain" id="PRO_5042026067" description="ABC transporter domain-containing protein" evidence="11">
    <location>
        <begin position="23"/>
        <end position="865"/>
    </location>
</feature>
<dbReference type="GO" id="GO:0042626">
    <property type="term" value="F:ATPase-coupled transmembrane transporter activity"/>
    <property type="evidence" value="ECO:0007669"/>
    <property type="project" value="TreeGrafter"/>
</dbReference>